<feature type="transmembrane region" description="Helical" evidence="2">
    <location>
        <begin position="390"/>
        <end position="411"/>
    </location>
</feature>
<evidence type="ECO:0000256" key="2">
    <source>
        <dbReference type="SAM" id="Phobius"/>
    </source>
</evidence>
<keyword evidence="2" id="KW-0812">Transmembrane</keyword>
<dbReference type="Pfam" id="PF09913">
    <property type="entry name" value="DUF2142"/>
    <property type="match status" value="1"/>
</dbReference>
<sequence>MTSVSDKSGAASAGDSAAESENDAVESKNGNGTHGGDSTATTSDTTAAAASESDGPAAATDTPIWDEVRRPNTVSAAKPAAPEDVSATSTATDAAVAADERAQPAKVGVGATRAGRMSGIVDAVERRFGTAALAFVVVAGVFGALFAVATPPFWGHDEITQFGRAYQVAHGGFTPEQIADDRDVAYGGQVPTSIDALMSYAFGDYNNNPEEPDPMVADPGVYDRLGAAPVTSETRDVWFTNTAAYSPVPYVPAALGIRLSEALDLSVGALNTVTRLSGLLAYVLIVGFALRTLRGHRVQWLAFTVAVLPIAVFQAGTVTADTMTNALAILVSALLVKGLFLGDRLTRPETVAALTATVLLPISKPTYVLLAMLTVLIPARRYGLRGPLRFLPWVVAAVGAGVFAAWMKVAAPTGEGMSLMRPRHQWGTVRPGDQLSEILSDPLRFLSVFGDSVWLRDQRWFTQFFGELGFAYIDVPAITMLACLLAFAVSVGIADRLPGASNARTTIVALTVLASVAMIYVTLYMSFTPVGYYIIDGVQGRYFVPLAIAAMAVVLRWMPLRLTDSEGRTPSRGPAVVIVAATVFALATAATKYCSIVWG</sequence>
<organism evidence="3 4">
    <name type="scientific">Nocardia otitidiscaviarum</name>
    <dbReference type="NCBI Taxonomy" id="1823"/>
    <lineage>
        <taxon>Bacteria</taxon>
        <taxon>Bacillati</taxon>
        <taxon>Actinomycetota</taxon>
        <taxon>Actinomycetes</taxon>
        <taxon>Mycobacteriales</taxon>
        <taxon>Nocardiaceae</taxon>
        <taxon>Nocardia</taxon>
    </lineage>
</organism>
<proteinExistence type="predicted"/>
<gene>
    <name evidence="3" type="ORF">NCTC1934_01890</name>
</gene>
<dbReference type="RefSeq" id="WP_115061500.1">
    <property type="nucleotide sequence ID" value="NZ_UGRY01000002.1"/>
</dbReference>
<feature type="compositionally biased region" description="Low complexity" evidence="1">
    <location>
        <begin position="84"/>
        <end position="97"/>
    </location>
</feature>
<feature type="transmembrane region" description="Helical" evidence="2">
    <location>
        <begin position="300"/>
        <end position="317"/>
    </location>
</feature>
<feature type="compositionally biased region" description="Low complexity" evidence="1">
    <location>
        <begin position="37"/>
        <end position="59"/>
    </location>
</feature>
<evidence type="ECO:0000313" key="3">
    <source>
        <dbReference type="EMBL" id="SUA75063.1"/>
    </source>
</evidence>
<feature type="transmembrane region" description="Helical" evidence="2">
    <location>
        <begin position="273"/>
        <end position="293"/>
    </location>
</feature>
<keyword evidence="2" id="KW-0472">Membrane</keyword>
<dbReference type="InterPro" id="IPR018674">
    <property type="entry name" value="DUF2142_membrane"/>
</dbReference>
<accession>A0A378YED7</accession>
<feature type="transmembrane region" description="Helical" evidence="2">
    <location>
        <begin position="128"/>
        <end position="149"/>
    </location>
</feature>
<dbReference type="EMBL" id="UGRY01000002">
    <property type="protein sequence ID" value="SUA75063.1"/>
    <property type="molecule type" value="Genomic_DNA"/>
</dbReference>
<dbReference type="Proteomes" id="UP000255467">
    <property type="component" value="Unassembled WGS sequence"/>
</dbReference>
<dbReference type="AlphaFoldDB" id="A0A378YED7"/>
<keyword evidence="2" id="KW-1133">Transmembrane helix</keyword>
<feature type="region of interest" description="Disordered" evidence="1">
    <location>
        <begin position="1"/>
        <end position="109"/>
    </location>
</feature>
<feature type="compositionally biased region" description="Low complexity" evidence="1">
    <location>
        <begin position="1"/>
        <end position="17"/>
    </location>
</feature>
<keyword evidence="4" id="KW-1185">Reference proteome</keyword>
<feature type="transmembrane region" description="Helical" evidence="2">
    <location>
        <begin position="506"/>
        <end position="535"/>
    </location>
</feature>
<dbReference type="STRING" id="1406858.GCA_000710895_02720"/>
<feature type="transmembrane region" description="Helical" evidence="2">
    <location>
        <begin position="323"/>
        <end position="341"/>
    </location>
</feature>
<reference evidence="3 4" key="1">
    <citation type="submission" date="2018-06" db="EMBL/GenBank/DDBJ databases">
        <authorList>
            <consortium name="Pathogen Informatics"/>
            <person name="Doyle S."/>
        </authorList>
    </citation>
    <scope>NUCLEOTIDE SEQUENCE [LARGE SCALE GENOMIC DNA]</scope>
    <source>
        <strain evidence="3 4">NCTC1934</strain>
    </source>
</reference>
<feature type="transmembrane region" description="Helical" evidence="2">
    <location>
        <begin position="353"/>
        <end position="378"/>
    </location>
</feature>
<feature type="transmembrane region" description="Helical" evidence="2">
    <location>
        <begin position="469"/>
        <end position="494"/>
    </location>
</feature>
<dbReference type="OrthoDB" id="3175450at2"/>
<feature type="transmembrane region" description="Helical" evidence="2">
    <location>
        <begin position="542"/>
        <end position="560"/>
    </location>
</feature>
<feature type="transmembrane region" description="Helical" evidence="2">
    <location>
        <begin position="575"/>
        <end position="598"/>
    </location>
</feature>
<evidence type="ECO:0000256" key="1">
    <source>
        <dbReference type="SAM" id="MobiDB-lite"/>
    </source>
</evidence>
<protein>
    <submittedName>
        <fullName evidence="3">Predicted membrane protein</fullName>
    </submittedName>
</protein>
<evidence type="ECO:0000313" key="4">
    <source>
        <dbReference type="Proteomes" id="UP000255467"/>
    </source>
</evidence>
<name>A0A378YED7_9NOCA</name>